<evidence type="ECO:0000313" key="2">
    <source>
        <dbReference type="EMBL" id="CDW83319.1"/>
    </source>
</evidence>
<dbReference type="EMBL" id="CCKQ01011748">
    <property type="protein sequence ID" value="CDW83319.1"/>
    <property type="molecule type" value="Genomic_DNA"/>
</dbReference>
<feature type="compositionally biased region" description="Low complexity" evidence="1">
    <location>
        <begin position="152"/>
        <end position="167"/>
    </location>
</feature>
<organism evidence="2 3">
    <name type="scientific">Stylonychia lemnae</name>
    <name type="common">Ciliate</name>
    <dbReference type="NCBI Taxonomy" id="5949"/>
    <lineage>
        <taxon>Eukaryota</taxon>
        <taxon>Sar</taxon>
        <taxon>Alveolata</taxon>
        <taxon>Ciliophora</taxon>
        <taxon>Intramacronucleata</taxon>
        <taxon>Spirotrichea</taxon>
        <taxon>Stichotrichia</taxon>
        <taxon>Sporadotrichida</taxon>
        <taxon>Oxytrichidae</taxon>
        <taxon>Stylonychinae</taxon>
        <taxon>Stylonychia</taxon>
    </lineage>
</organism>
<protein>
    <submittedName>
        <fullName evidence="2">Uncharacterized protein</fullName>
    </submittedName>
</protein>
<keyword evidence="3" id="KW-1185">Reference proteome</keyword>
<feature type="compositionally biased region" description="Basic and acidic residues" evidence="1">
    <location>
        <begin position="168"/>
        <end position="180"/>
    </location>
</feature>
<sequence>MITHKEIVEKRRQELKKKAAEFKNQTQLSLERVKNNQNVSDNKKAKFLHRQQLAELTQKIYQDKKEVRNRIMREKSMANQQKSIFGQQHNSELDQNYNQKIQGEVQEKINNDLILKELEMEEQQLIANLQFTIRKEQEWIERIKDIEQQSMKQSKMFTSTMTTTKKTTSTDKPIKKRMDSELETNPNSPGNEDDYLMTP</sequence>
<reference evidence="2 3" key="1">
    <citation type="submission" date="2014-06" db="EMBL/GenBank/DDBJ databases">
        <authorList>
            <person name="Swart Estienne"/>
        </authorList>
    </citation>
    <scope>NUCLEOTIDE SEQUENCE [LARGE SCALE GENOMIC DNA]</scope>
    <source>
        <strain evidence="2 3">130c</strain>
    </source>
</reference>
<evidence type="ECO:0000256" key="1">
    <source>
        <dbReference type="SAM" id="MobiDB-lite"/>
    </source>
</evidence>
<dbReference type="InParanoid" id="A0A078AM93"/>
<proteinExistence type="predicted"/>
<name>A0A078AM93_STYLE</name>
<dbReference type="Proteomes" id="UP000039865">
    <property type="component" value="Unassembled WGS sequence"/>
</dbReference>
<evidence type="ECO:0000313" key="3">
    <source>
        <dbReference type="Proteomes" id="UP000039865"/>
    </source>
</evidence>
<dbReference type="AlphaFoldDB" id="A0A078AM93"/>
<feature type="region of interest" description="Disordered" evidence="1">
    <location>
        <begin position="152"/>
        <end position="199"/>
    </location>
</feature>
<gene>
    <name evidence="2" type="primary">Contig19687.g20878</name>
    <name evidence="2" type="ORF">STYLEM_12362</name>
</gene>
<accession>A0A078AM93</accession>